<sequence length="722" mass="80772">MSGRGARGRGGGRGGHAARGHGGGRGNAYVGKAKSTKVGLCKDLEGNVFDFGTTSAADQMRITQEKIAQYIGAKYGEDIANELQNKTMVIIPTPTYSSATMTRHALRIALVRGQQATMNTARLSSRASLEAEIQRDPTNRTLVTELAKLNNDIAQADFEAAQDVPIELTKQERIDYSNECRNQSRRAAMLETHRGQAYSLILGQCTQLLQDKMKQDASWLSVSMSYDPLELYKLIERVVLKQTEDQYPFAAIHEQNLAVLNTKQGGLSNTQWYERFNTRYDVARSVGVEFGHRTLWEYCAQASHSRSYDSLTTAEQTAVKQAAEERYLAYLFLVNSGPQHDLLRKELQNDFTKGSDKYPENCPQALLFLDRYSKSATGNSGSHGTAFAQKGGQSKKGDGKKTPDKSKGEKKEFDKEYYKDKLCFKCVADIGDMNFKQSKKNLRGFDLREVILLDNQSTVDIFCNKNFVHNIHFAPEPLTLKSNGGELLVHHIADVNNYAEPEDRDVAIIDIPNAFIQTVVENDRDRVIMRIRGHMVDVLVKVAPTVYGPYVSTDKQGHDCKVSHKSVQVVDEAIKWLRRDYESIFKDGSGAMTVHRGRVHKYLGMTIDYSSKGLAKITMVDYVKDIISAWDNAAEEYAGGFKIMRRTLRERSSNNDGNDNNEGNENSSSDLNRAYVSNDTSDEHDGDRKAKLIPPLPLRIFASDAEVVLPQVYTATQLFGIK</sequence>
<feature type="region of interest" description="Disordered" evidence="1">
    <location>
        <begin position="1"/>
        <end position="28"/>
    </location>
</feature>
<comment type="caution">
    <text evidence="2">The sequence shown here is derived from an EMBL/GenBank/DDBJ whole genome shotgun (WGS) entry which is preliminary data.</text>
</comment>
<protein>
    <submittedName>
        <fullName evidence="2">Uncharacterized protein</fullName>
    </submittedName>
</protein>
<reference evidence="2 3" key="1">
    <citation type="submission" date="2024-10" db="EMBL/GenBank/DDBJ databases">
        <title>Updated reference genomes for cyclostephanoid diatoms.</title>
        <authorList>
            <person name="Roberts W.R."/>
            <person name="Alverson A.J."/>
        </authorList>
    </citation>
    <scope>NUCLEOTIDE SEQUENCE [LARGE SCALE GENOMIC DNA]</scope>
    <source>
        <strain evidence="2 3">AJA228-03</strain>
    </source>
</reference>
<feature type="compositionally biased region" description="Low complexity" evidence="1">
    <location>
        <begin position="654"/>
        <end position="670"/>
    </location>
</feature>
<dbReference type="Proteomes" id="UP001530377">
    <property type="component" value="Unassembled WGS sequence"/>
</dbReference>
<proteinExistence type="predicted"/>
<dbReference type="EMBL" id="JALLPB020000552">
    <property type="protein sequence ID" value="KAL3808054.1"/>
    <property type="molecule type" value="Genomic_DNA"/>
</dbReference>
<evidence type="ECO:0000313" key="2">
    <source>
        <dbReference type="EMBL" id="KAL3808054.1"/>
    </source>
</evidence>
<accession>A0ABD3R5H1</accession>
<feature type="region of interest" description="Disordered" evidence="1">
    <location>
        <begin position="651"/>
        <end position="689"/>
    </location>
</feature>
<evidence type="ECO:0000256" key="1">
    <source>
        <dbReference type="SAM" id="MobiDB-lite"/>
    </source>
</evidence>
<name>A0ABD3R5H1_9STRA</name>
<feature type="compositionally biased region" description="Basic and acidic residues" evidence="1">
    <location>
        <begin position="395"/>
        <end position="410"/>
    </location>
</feature>
<gene>
    <name evidence="2" type="ORF">ACHAXA_001904</name>
</gene>
<evidence type="ECO:0000313" key="3">
    <source>
        <dbReference type="Proteomes" id="UP001530377"/>
    </source>
</evidence>
<feature type="compositionally biased region" description="Gly residues" evidence="1">
    <location>
        <begin position="8"/>
        <end position="26"/>
    </location>
</feature>
<feature type="region of interest" description="Disordered" evidence="1">
    <location>
        <begin position="377"/>
        <end position="410"/>
    </location>
</feature>
<dbReference type="AlphaFoldDB" id="A0ABD3R5H1"/>
<organism evidence="2 3">
    <name type="scientific">Cyclostephanos tholiformis</name>
    <dbReference type="NCBI Taxonomy" id="382380"/>
    <lineage>
        <taxon>Eukaryota</taxon>
        <taxon>Sar</taxon>
        <taxon>Stramenopiles</taxon>
        <taxon>Ochrophyta</taxon>
        <taxon>Bacillariophyta</taxon>
        <taxon>Coscinodiscophyceae</taxon>
        <taxon>Thalassiosirophycidae</taxon>
        <taxon>Stephanodiscales</taxon>
        <taxon>Stephanodiscaceae</taxon>
        <taxon>Cyclostephanos</taxon>
    </lineage>
</organism>
<keyword evidence="3" id="KW-1185">Reference proteome</keyword>